<keyword evidence="2" id="KW-1185">Reference proteome</keyword>
<reference evidence="2" key="1">
    <citation type="journal article" date="2022" name="Mol. Ecol. Resour.">
        <title>The genomes of chicory, endive, great burdock and yacon provide insights into Asteraceae palaeo-polyploidization history and plant inulin production.</title>
        <authorList>
            <person name="Fan W."/>
            <person name="Wang S."/>
            <person name="Wang H."/>
            <person name="Wang A."/>
            <person name="Jiang F."/>
            <person name="Liu H."/>
            <person name="Zhao H."/>
            <person name="Xu D."/>
            <person name="Zhang Y."/>
        </authorList>
    </citation>
    <scope>NUCLEOTIDE SEQUENCE [LARGE SCALE GENOMIC DNA]</scope>
    <source>
        <strain evidence="2">cv. Niubang</strain>
    </source>
</reference>
<dbReference type="EMBL" id="CM042049">
    <property type="protein sequence ID" value="KAI3747699.1"/>
    <property type="molecule type" value="Genomic_DNA"/>
</dbReference>
<comment type="caution">
    <text evidence="1">The sequence shown here is derived from an EMBL/GenBank/DDBJ whole genome shotgun (WGS) entry which is preliminary data.</text>
</comment>
<evidence type="ECO:0000313" key="2">
    <source>
        <dbReference type="Proteomes" id="UP001055879"/>
    </source>
</evidence>
<reference evidence="1 2" key="2">
    <citation type="journal article" date="2022" name="Mol. Ecol. Resour.">
        <title>The genomes of chicory, endive, great burdock and yacon provide insights into Asteraceae paleo-polyploidization history and plant inulin production.</title>
        <authorList>
            <person name="Fan W."/>
            <person name="Wang S."/>
            <person name="Wang H."/>
            <person name="Wang A."/>
            <person name="Jiang F."/>
            <person name="Liu H."/>
            <person name="Zhao H."/>
            <person name="Xu D."/>
            <person name="Zhang Y."/>
        </authorList>
    </citation>
    <scope>NUCLEOTIDE SEQUENCE [LARGE SCALE GENOMIC DNA]</scope>
    <source>
        <strain evidence="2">cv. Niubang</strain>
    </source>
</reference>
<gene>
    <name evidence="1" type="ORF">L6452_10289</name>
</gene>
<name>A0ACB9DLZ8_ARCLA</name>
<proteinExistence type="predicted"/>
<accession>A0ACB9DLZ8</accession>
<protein>
    <submittedName>
        <fullName evidence="1">Uncharacterized protein</fullName>
    </submittedName>
</protein>
<sequence>MMYRYIHSHMNSSFTILRKEMTLECNCAYEIIGASEVFNLHYLYRGTSIPSTSIMCPFSDDPVVPNPGTLFLLNLDDPSFLVKFCLEFDVYY</sequence>
<evidence type="ECO:0000313" key="1">
    <source>
        <dbReference type="EMBL" id="KAI3747699.1"/>
    </source>
</evidence>
<organism evidence="1 2">
    <name type="scientific">Arctium lappa</name>
    <name type="common">Greater burdock</name>
    <name type="synonym">Lappa major</name>
    <dbReference type="NCBI Taxonomy" id="4217"/>
    <lineage>
        <taxon>Eukaryota</taxon>
        <taxon>Viridiplantae</taxon>
        <taxon>Streptophyta</taxon>
        <taxon>Embryophyta</taxon>
        <taxon>Tracheophyta</taxon>
        <taxon>Spermatophyta</taxon>
        <taxon>Magnoliopsida</taxon>
        <taxon>eudicotyledons</taxon>
        <taxon>Gunneridae</taxon>
        <taxon>Pentapetalae</taxon>
        <taxon>asterids</taxon>
        <taxon>campanulids</taxon>
        <taxon>Asterales</taxon>
        <taxon>Asteraceae</taxon>
        <taxon>Carduoideae</taxon>
        <taxon>Cardueae</taxon>
        <taxon>Arctiinae</taxon>
        <taxon>Arctium</taxon>
    </lineage>
</organism>
<dbReference type="Proteomes" id="UP001055879">
    <property type="component" value="Linkage Group LG03"/>
</dbReference>